<reference evidence="2 3" key="1">
    <citation type="submission" date="2016-10" db="EMBL/GenBank/DDBJ databases">
        <authorList>
            <person name="de Groot N.N."/>
        </authorList>
    </citation>
    <scope>NUCLEOTIDE SEQUENCE [LARGE SCALE GENOMIC DNA]</scope>
    <source>
        <strain evidence="2 3">DSM 8512</strain>
    </source>
</reference>
<name>A0A1H8F8T8_9RHOB</name>
<evidence type="ECO:0000256" key="1">
    <source>
        <dbReference type="SAM" id="SignalP"/>
    </source>
</evidence>
<evidence type="ECO:0000313" key="3">
    <source>
        <dbReference type="Proteomes" id="UP000199054"/>
    </source>
</evidence>
<dbReference type="Proteomes" id="UP000199054">
    <property type="component" value="Unassembled WGS sequence"/>
</dbReference>
<feature type="chain" id="PRO_5011783441" evidence="1">
    <location>
        <begin position="19"/>
        <end position="214"/>
    </location>
</feature>
<dbReference type="EMBL" id="FODE01000003">
    <property type="protein sequence ID" value="SEN27458.1"/>
    <property type="molecule type" value="Genomic_DNA"/>
</dbReference>
<proteinExistence type="predicted"/>
<gene>
    <name evidence="2" type="ORF">SAMN04489859_1003185</name>
</gene>
<keyword evidence="1" id="KW-0732">Signal</keyword>
<protein>
    <submittedName>
        <fullName evidence="2">Uncharacterized protein</fullName>
    </submittedName>
</protein>
<evidence type="ECO:0000313" key="2">
    <source>
        <dbReference type="EMBL" id="SEN27458.1"/>
    </source>
</evidence>
<feature type="signal peptide" evidence="1">
    <location>
        <begin position="1"/>
        <end position="18"/>
    </location>
</feature>
<keyword evidence="3" id="KW-1185">Reference proteome</keyword>
<organism evidence="2 3">
    <name type="scientific">Paracoccus alcaliphilus</name>
    <dbReference type="NCBI Taxonomy" id="34002"/>
    <lineage>
        <taxon>Bacteria</taxon>
        <taxon>Pseudomonadati</taxon>
        <taxon>Pseudomonadota</taxon>
        <taxon>Alphaproteobacteria</taxon>
        <taxon>Rhodobacterales</taxon>
        <taxon>Paracoccaceae</taxon>
        <taxon>Paracoccus</taxon>
    </lineage>
</organism>
<dbReference type="OrthoDB" id="5801444at2"/>
<dbReference type="STRING" id="34002.SAMN04489859_1003185"/>
<sequence length="214" mass="23097">MKHLFAAMLFLASPHVAAAGELTDLIMAPGLFAQAEGQGEILRYAHTRQLPEPAEGAELPGADKGIALPRPIGEGQVVLSRVDDDRLTLSLADQETPDHVVADFPASGPNPILLMFLEDVVRTMTAQTGGSPYYIRNRIRDSLVGSGQGEAQGELMVTRLQPFLDDPNRQRMGDFADLALTIAYDPSQPARLVELVAMTGTGQGGYTERMILEE</sequence>
<accession>A0A1H8F8T8</accession>
<dbReference type="RefSeq" id="WP_090610573.1">
    <property type="nucleotide sequence ID" value="NZ_CP067125.1"/>
</dbReference>
<dbReference type="AlphaFoldDB" id="A0A1H8F8T8"/>